<evidence type="ECO:0000313" key="15">
    <source>
        <dbReference type="EMBL" id="JAS27312.1"/>
    </source>
</evidence>
<keyword evidence="4" id="KW-0272">Extracellular matrix</keyword>
<evidence type="ECO:0000256" key="8">
    <source>
        <dbReference type="ARBA" id="ARBA00022837"/>
    </source>
</evidence>
<evidence type="ECO:0000256" key="2">
    <source>
        <dbReference type="ARBA" id="ARBA00006127"/>
    </source>
</evidence>
<dbReference type="PROSITE" id="PS01186">
    <property type="entry name" value="EGF_2"/>
    <property type="match status" value="4"/>
</dbReference>
<feature type="chain" id="PRO_5008581399" description="EGF-like domain-containing protein" evidence="13">
    <location>
        <begin position="21"/>
        <end position="837"/>
    </location>
</feature>
<sequence length="837" mass="93350">MGYHVILLLNLFYFVIQSSADLEPTFQQCCALGTDIAAREFNCSDSLTPVNGVPAEQQSICISTIQLCCIRTLRDIECQEGKRTAQAGLNCQNDAGEENKYCCEACKLGLISGSMSMSCNFQTFSLGPPWDAAYETCCTGTDSMNPSDPTNDEGDPAQIPWSNNTEEPKEKTSSKENICDLLKDELCAHVCVPIPGSYRCECHDGFVLMPDGKTCNQATFKNRCETDNPCDQKCFDNGISIECSCHKGFQLWKDNKTCADIDECEDGTDDCNINTQRCHNEVGTYSCIDLTKKKDHKSPEPYNDIPNCPYGYSFDNHTKLCKDVDECNDPHICKTDKKCINLSGGYQCIPQPATKKCHIGYKLSKDSDDCIDIDECLENGEEPCDSNQECKNTMGSYICRCKAGFQIDSVTQACVDINECQVNSHDCLTTQRCDNTIGSFHCVRYTNCGTGYTLNAQTGMCEDNDECALNMCSYLGPDWQCRNTLGSFRCERASKTQTACTGNCMTIPTQPTKIQCSRGFYSGPNGRCIDINECEKGAHCQPNERCVNTHGGYLCTNLLTCGNGYKLNSDKTQCIDLDECAEQQQACDHTCLNTWGSFRCICQPGFNLGEDNRTCIDINECEMFQDRRLCAGYCVNQPGSYICQCPQGYRLGLDGAYCKDIDECEEDNPCQAQDDVCLNMRGTYRCNSITCPSDYTRDKLHKNRCKRISMECREGDTECLRKPMSYSFHFITLVSNMTINGGALDLFTMRGPLWKSTTVNFNLELTSAQTPPTVDPATRNAFLLTTTAHNQCSIRLVQTLYGPQDIHLQLTMEFYYNGVYGGTTISKVSIFVSQYDF</sequence>
<dbReference type="PANTHER" id="PTHR24050:SF28">
    <property type="entry name" value="UROMODULIN-LIKE"/>
    <property type="match status" value="1"/>
</dbReference>
<keyword evidence="7" id="KW-0677">Repeat</keyword>
<dbReference type="PROSITE" id="PS00010">
    <property type="entry name" value="ASX_HYDROXYL"/>
    <property type="match status" value="3"/>
</dbReference>
<dbReference type="InterPro" id="IPR018097">
    <property type="entry name" value="EGF_Ca-bd_CS"/>
</dbReference>
<comment type="caution">
    <text evidence="11">Lacks conserved residue(s) required for the propagation of feature annotation.</text>
</comment>
<keyword evidence="6 13" id="KW-0732">Signal</keyword>
<accession>A0A1B6DNR4</accession>
<dbReference type="SUPFAM" id="SSF57196">
    <property type="entry name" value="EGF/Laminin"/>
    <property type="match status" value="1"/>
</dbReference>
<proteinExistence type="inferred from homology"/>
<dbReference type="PROSITE" id="PS50026">
    <property type="entry name" value="EGF_3"/>
    <property type="match status" value="2"/>
</dbReference>
<dbReference type="InterPro" id="IPR000152">
    <property type="entry name" value="EGF-type_Asp/Asn_hydroxyl_site"/>
</dbReference>
<feature type="domain" description="EGF-like" evidence="14">
    <location>
        <begin position="372"/>
        <end position="411"/>
    </location>
</feature>
<comment type="subcellular location">
    <subcellularLocation>
        <location evidence="1">Secreted</location>
        <location evidence="1">Extracellular space</location>
        <location evidence="1">Extracellular matrix</location>
    </subcellularLocation>
</comment>
<dbReference type="Pfam" id="PF22914">
    <property type="entry name" value="Fibulin_C"/>
    <property type="match status" value="1"/>
</dbReference>
<dbReference type="Pfam" id="PF12662">
    <property type="entry name" value="cEGF"/>
    <property type="match status" value="2"/>
</dbReference>
<reference evidence="15" key="1">
    <citation type="submission" date="2015-12" db="EMBL/GenBank/DDBJ databases">
        <title>De novo transcriptome assembly of four potential Pierce s Disease insect vectors from Arizona vineyards.</title>
        <authorList>
            <person name="Tassone E.E."/>
        </authorList>
    </citation>
    <scope>NUCLEOTIDE SEQUENCE</scope>
</reference>
<keyword evidence="5 11" id="KW-0245">EGF-like domain</keyword>
<comment type="similarity">
    <text evidence="2">Belongs to the fibulin family.</text>
</comment>
<evidence type="ECO:0000256" key="10">
    <source>
        <dbReference type="ARBA" id="ARBA00023180"/>
    </source>
</evidence>
<organism evidence="15">
    <name type="scientific">Clastoptera arizonana</name>
    <name type="common">Arizona spittle bug</name>
    <dbReference type="NCBI Taxonomy" id="38151"/>
    <lineage>
        <taxon>Eukaryota</taxon>
        <taxon>Metazoa</taxon>
        <taxon>Ecdysozoa</taxon>
        <taxon>Arthropoda</taxon>
        <taxon>Hexapoda</taxon>
        <taxon>Insecta</taxon>
        <taxon>Pterygota</taxon>
        <taxon>Neoptera</taxon>
        <taxon>Paraneoptera</taxon>
        <taxon>Hemiptera</taxon>
        <taxon>Auchenorrhyncha</taxon>
        <taxon>Cercopoidea</taxon>
        <taxon>Clastopteridae</taxon>
        <taxon>Clastoptera</taxon>
    </lineage>
</organism>
<evidence type="ECO:0000256" key="4">
    <source>
        <dbReference type="ARBA" id="ARBA00022530"/>
    </source>
</evidence>
<dbReference type="SUPFAM" id="SSF57184">
    <property type="entry name" value="Growth factor receptor domain"/>
    <property type="match status" value="3"/>
</dbReference>
<dbReference type="InterPro" id="IPR049883">
    <property type="entry name" value="NOTCH1_EGF-like"/>
</dbReference>
<evidence type="ECO:0000256" key="5">
    <source>
        <dbReference type="ARBA" id="ARBA00022536"/>
    </source>
</evidence>
<keyword evidence="8" id="KW-0106">Calcium</keyword>
<feature type="signal peptide" evidence="13">
    <location>
        <begin position="1"/>
        <end position="20"/>
    </location>
</feature>
<dbReference type="FunFam" id="2.10.25.10:FF:000240">
    <property type="entry name" value="Vitamin K-dependent protein S"/>
    <property type="match status" value="2"/>
</dbReference>
<dbReference type="GO" id="GO:0005509">
    <property type="term" value="F:calcium ion binding"/>
    <property type="evidence" value="ECO:0007669"/>
    <property type="project" value="InterPro"/>
</dbReference>
<evidence type="ECO:0000256" key="12">
    <source>
        <dbReference type="SAM" id="MobiDB-lite"/>
    </source>
</evidence>
<dbReference type="InterPro" id="IPR000742">
    <property type="entry name" value="EGF"/>
</dbReference>
<evidence type="ECO:0000256" key="7">
    <source>
        <dbReference type="ARBA" id="ARBA00022737"/>
    </source>
</evidence>
<evidence type="ECO:0000256" key="9">
    <source>
        <dbReference type="ARBA" id="ARBA00023157"/>
    </source>
</evidence>
<dbReference type="CDD" id="cd00054">
    <property type="entry name" value="EGF_CA"/>
    <property type="match status" value="3"/>
</dbReference>
<gene>
    <name evidence="15" type="ORF">g.32508</name>
</gene>
<dbReference type="PROSITE" id="PS01187">
    <property type="entry name" value="EGF_CA"/>
    <property type="match status" value="3"/>
</dbReference>
<evidence type="ECO:0000256" key="6">
    <source>
        <dbReference type="ARBA" id="ARBA00022729"/>
    </source>
</evidence>
<feature type="region of interest" description="Disordered" evidence="12">
    <location>
        <begin position="146"/>
        <end position="172"/>
    </location>
</feature>
<dbReference type="FunFam" id="2.10.25.10:FF:000005">
    <property type="entry name" value="Fibrillin 2"/>
    <property type="match status" value="1"/>
</dbReference>
<dbReference type="EMBL" id="GEDC01009986">
    <property type="protein sequence ID" value="JAS27312.1"/>
    <property type="molecule type" value="Transcribed_RNA"/>
</dbReference>
<evidence type="ECO:0000256" key="3">
    <source>
        <dbReference type="ARBA" id="ARBA00022525"/>
    </source>
</evidence>
<evidence type="ECO:0000256" key="13">
    <source>
        <dbReference type="SAM" id="SignalP"/>
    </source>
</evidence>
<dbReference type="InterPro" id="IPR055088">
    <property type="entry name" value="Fibulin_C"/>
</dbReference>
<dbReference type="Pfam" id="PF14670">
    <property type="entry name" value="FXa_inhibition"/>
    <property type="match status" value="1"/>
</dbReference>
<dbReference type="SMART" id="SM00179">
    <property type="entry name" value="EGF_CA"/>
    <property type="match status" value="11"/>
</dbReference>
<dbReference type="FunFam" id="2.10.25.10:FF:000139">
    <property type="entry name" value="Fibulin-1"/>
    <property type="match status" value="1"/>
</dbReference>
<evidence type="ECO:0000256" key="1">
    <source>
        <dbReference type="ARBA" id="ARBA00004498"/>
    </source>
</evidence>
<feature type="domain" description="EGF-like" evidence="14">
    <location>
        <begin position="576"/>
        <end position="616"/>
    </location>
</feature>
<name>A0A1B6DNR4_9HEMI</name>
<dbReference type="Gene3D" id="2.10.25.10">
    <property type="entry name" value="Laminin"/>
    <property type="match status" value="10"/>
</dbReference>
<dbReference type="InterPro" id="IPR052235">
    <property type="entry name" value="Nephronectin_domain"/>
</dbReference>
<dbReference type="AlphaFoldDB" id="A0A1B6DNR4"/>
<dbReference type="InterPro" id="IPR001881">
    <property type="entry name" value="EGF-like_Ca-bd_dom"/>
</dbReference>
<dbReference type="PANTHER" id="PTHR24050">
    <property type="entry name" value="PA14 DOMAIN-CONTAINING PROTEIN"/>
    <property type="match status" value="1"/>
</dbReference>
<protein>
    <recommendedName>
        <fullName evidence="14">EGF-like domain-containing protein</fullName>
    </recommendedName>
</protein>
<dbReference type="SMART" id="SM00181">
    <property type="entry name" value="EGF"/>
    <property type="match status" value="9"/>
</dbReference>
<keyword evidence="10" id="KW-0325">Glycoprotein</keyword>
<dbReference type="InterPro" id="IPR026823">
    <property type="entry name" value="cEGF"/>
</dbReference>
<evidence type="ECO:0000259" key="14">
    <source>
        <dbReference type="PROSITE" id="PS50026"/>
    </source>
</evidence>
<dbReference type="InterPro" id="IPR009030">
    <property type="entry name" value="Growth_fac_rcpt_cys_sf"/>
</dbReference>
<keyword evidence="9" id="KW-1015">Disulfide bond</keyword>
<evidence type="ECO:0000256" key="11">
    <source>
        <dbReference type="PROSITE-ProRule" id="PRU00076"/>
    </source>
</evidence>
<dbReference type="Pfam" id="PF07645">
    <property type="entry name" value="EGF_CA"/>
    <property type="match status" value="5"/>
</dbReference>
<keyword evidence="3" id="KW-0964">Secreted</keyword>